<feature type="non-terminal residue" evidence="1">
    <location>
        <position position="129"/>
    </location>
</feature>
<dbReference type="EMBL" id="GBHO01021686">
    <property type="protein sequence ID" value="JAG21918.1"/>
    <property type="molecule type" value="Transcribed_RNA"/>
</dbReference>
<gene>
    <name evidence="1" type="primary">B8</name>
    <name evidence="1" type="ORF">CM83_104277</name>
</gene>
<reference evidence="1" key="2">
    <citation type="submission" date="2014-07" db="EMBL/GenBank/DDBJ databases">
        <authorList>
            <person name="Hull J."/>
        </authorList>
    </citation>
    <scope>NUCLEOTIDE SEQUENCE</scope>
</reference>
<feature type="non-terminal residue" evidence="1">
    <location>
        <position position="1"/>
    </location>
</feature>
<reference evidence="1" key="1">
    <citation type="journal article" date="2014" name="PLoS ONE">
        <title>Transcriptome-Based Identification of ABC Transporters in the Western Tarnished Plant Bug Lygus hesperus.</title>
        <authorList>
            <person name="Hull J.J."/>
            <person name="Chaney K."/>
            <person name="Geib S.M."/>
            <person name="Fabrick J.A."/>
            <person name="Brent C.S."/>
            <person name="Walsh D."/>
            <person name="Lavine L.C."/>
        </authorList>
    </citation>
    <scope>NUCLEOTIDE SEQUENCE</scope>
</reference>
<sequence>LGINSLPIAVDHLFSWVIIIYMAVDDLLPSEQQGAAGGAVGGSVSGVSFPVRVNALKGRWSILSKDIKDTLTAARKAVSDPSVVHTFKGMFRSLDRTVEKFDNTFEELMMLHGEANRSAEFPTSEHDNS</sequence>
<organism evidence="1">
    <name type="scientific">Lygus hesperus</name>
    <name type="common">Western plant bug</name>
    <dbReference type="NCBI Taxonomy" id="30085"/>
    <lineage>
        <taxon>Eukaryota</taxon>
        <taxon>Metazoa</taxon>
        <taxon>Ecdysozoa</taxon>
        <taxon>Arthropoda</taxon>
        <taxon>Hexapoda</taxon>
        <taxon>Insecta</taxon>
        <taxon>Pterygota</taxon>
        <taxon>Neoptera</taxon>
        <taxon>Paraneoptera</taxon>
        <taxon>Hemiptera</taxon>
        <taxon>Heteroptera</taxon>
        <taxon>Panheteroptera</taxon>
        <taxon>Cimicomorpha</taxon>
        <taxon>Miridae</taxon>
        <taxon>Mirini</taxon>
        <taxon>Lygus</taxon>
    </lineage>
</organism>
<evidence type="ECO:0000313" key="1">
    <source>
        <dbReference type="EMBL" id="JAG21918.1"/>
    </source>
</evidence>
<dbReference type="AlphaFoldDB" id="A0A0A9XSW7"/>
<protein>
    <submittedName>
        <fullName evidence="1">Protein B8</fullName>
    </submittedName>
</protein>
<proteinExistence type="predicted"/>
<name>A0A0A9XSW7_LYGHE</name>
<accession>A0A0A9XSW7</accession>